<name>A0ABV0IQF0_9NEIS</name>
<feature type="signal peptide" evidence="1">
    <location>
        <begin position="1"/>
        <end position="19"/>
    </location>
</feature>
<dbReference type="InterPro" id="IPR029070">
    <property type="entry name" value="Chitinase_insertion_sf"/>
</dbReference>
<keyword evidence="3" id="KW-0378">Hydrolase</keyword>
<organism evidence="3 4">
    <name type="scientific">Chromobacterium phragmitis</name>
    <dbReference type="NCBI Taxonomy" id="2202141"/>
    <lineage>
        <taxon>Bacteria</taxon>
        <taxon>Pseudomonadati</taxon>
        <taxon>Pseudomonadota</taxon>
        <taxon>Betaproteobacteria</taxon>
        <taxon>Neisseriales</taxon>
        <taxon>Chromobacteriaceae</taxon>
        <taxon>Chromobacterium</taxon>
    </lineage>
</organism>
<feature type="chain" id="PRO_5045846149" evidence="1">
    <location>
        <begin position="20"/>
        <end position="336"/>
    </location>
</feature>
<dbReference type="InterPro" id="IPR011583">
    <property type="entry name" value="Chitinase_II/V-like_cat"/>
</dbReference>
<dbReference type="RefSeq" id="WP_347937634.1">
    <property type="nucleotide sequence ID" value="NZ_CP158160.1"/>
</dbReference>
<comment type="caution">
    <text evidence="3">The sequence shown here is derived from an EMBL/GenBank/DDBJ whole genome shotgun (WGS) entry which is preliminary data.</text>
</comment>
<dbReference type="Pfam" id="PF00704">
    <property type="entry name" value="Glyco_hydro_18"/>
    <property type="match status" value="1"/>
</dbReference>
<dbReference type="SMART" id="SM00636">
    <property type="entry name" value="Glyco_18"/>
    <property type="match status" value="1"/>
</dbReference>
<evidence type="ECO:0000259" key="2">
    <source>
        <dbReference type="PROSITE" id="PS51910"/>
    </source>
</evidence>
<keyword evidence="1" id="KW-0732">Signal</keyword>
<feature type="domain" description="GH18" evidence="2">
    <location>
        <begin position="21"/>
        <end position="336"/>
    </location>
</feature>
<dbReference type="InterPro" id="IPR001223">
    <property type="entry name" value="Glyco_hydro18_cat"/>
</dbReference>
<dbReference type="PANTHER" id="PTHR46066:SF2">
    <property type="entry name" value="CHITINASE DOMAIN-CONTAINING PROTEIN 1"/>
    <property type="match status" value="1"/>
</dbReference>
<protein>
    <submittedName>
        <fullName evidence="3">Glycosyl hydrolase family 18 protein</fullName>
    </submittedName>
</protein>
<dbReference type="GO" id="GO:0016787">
    <property type="term" value="F:hydrolase activity"/>
    <property type="evidence" value="ECO:0007669"/>
    <property type="project" value="UniProtKB-KW"/>
</dbReference>
<proteinExistence type="predicted"/>
<dbReference type="PROSITE" id="PS51910">
    <property type="entry name" value="GH18_2"/>
    <property type="match status" value="1"/>
</dbReference>
<evidence type="ECO:0000313" key="3">
    <source>
        <dbReference type="EMBL" id="MEO9382887.1"/>
    </source>
</evidence>
<sequence>MKKIIFSLLAAMASLQAQSGPMVLAYYSGYAGNDAALAKYHANFNAVAVDFYNITAQGAVVGNGDPRPENALAFLRDKKIPAYGCVSNVDGKGNWSADIAHAVSTTALNASVANLVKFAQDNRFAGVNVDFEAVAQGDRNRFSAFIQTLAKALHAKGLKLIVSVPAFSVKDENHEANYGYDLRALGAAADYLQIMTYDEAIPAWDPGPVAGSDWMEDDLDYAVERVPAAKVLNGIPAYGYDWKQPGSGRMLYWKDTQALIARYGAQPRYDAGTHSLTFGYDAADGSRHTVWTENARSVALKASLVNAYGLGGTSLYALGMEDDAFWSAVRLGLSQH</sequence>
<dbReference type="PANTHER" id="PTHR46066">
    <property type="entry name" value="CHITINASE DOMAIN-CONTAINING PROTEIN 1 FAMILY MEMBER"/>
    <property type="match status" value="1"/>
</dbReference>
<dbReference type="Proteomes" id="UP001462502">
    <property type="component" value="Unassembled WGS sequence"/>
</dbReference>
<dbReference type="Gene3D" id="3.10.50.10">
    <property type="match status" value="1"/>
</dbReference>
<accession>A0ABV0IQF0</accession>
<dbReference type="SUPFAM" id="SSF51445">
    <property type="entry name" value="(Trans)glycosidases"/>
    <property type="match status" value="1"/>
</dbReference>
<reference evidence="3 4" key="1">
    <citation type="submission" date="2024-05" db="EMBL/GenBank/DDBJ databases">
        <authorList>
            <person name="De Oliveira J.P."/>
            <person name="Noriler S.A."/>
            <person name="De Oliveira A.G."/>
            <person name="Sipoli D.S."/>
        </authorList>
    </citation>
    <scope>NUCLEOTIDE SEQUENCE [LARGE SCALE GENOMIC DNA]</scope>
    <source>
        <strain evidence="3 4">LABIM192</strain>
    </source>
</reference>
<gene>
    <name evidence="3" type="ORF">ABI908_01985</name>
</gene>
<keyword evidence="4" id="KW-1185">Reference proteome</keyword>
<dbReference type="InterPro" id="IPR017853">
    <property type="entry name" value="GH"/>
</dbReference>
<evidence type="ECO:0000256" key="1">
    <source>
        <dbReference type="SAM" id="SignalP"/>
    </source>
</evidence>
<evidence type="ECO:0000313" key="4">
    <source>
        <dbReference type="Proteomes" id="UP001462502"/>
    </source>
</evidence>
<dbReference type="EMBL" id="JBDXMI010000001">
    <property type="protein sequence ID" value="MEO9382887.1"/>
    <property type="molecule type" value="Genomic_DNA"/>
</dbReference>
<dbReference type="Gene3D" id="3.20.20.80">
    <property type="entry name" value="Glycosidases"/>
    <property type="match status" value="1"/>
</dbReference>